<dbReference type="Gene3D" id="2.60.120.260">
    <property type="entry name" value="Galactose-binding domain-like"/>
    <property type="match status" value="1"/>
</dbReference>
<keyword evidence="3" id="KW-1185">Reference proteome</keyword>
<dbReference type="InterPro" id="IPR025394">
    <property type="entry name" value="DUF4127"/>
</dbReference>
<gene>
    <name evidence="2" type="ORF">GA0074692_3946</name>
</gene>
<dbReference type="SUPFAM" id="SSF49785">
    <property type="entry name" value="Galactose-binding domain-like"/>
    <property type="match status" value="1"/>
</dbReference>
<feature type="domain" description="F5/8 type C" evidence="1">
    <location>
        <begin position="633"/>
        <end position="774"/>
    </location>
</feature>
<reference evidence="3" key="1">
    <citation type="submission" date="2016-06" db="EMBL/GenBank/DDBJ databases">
        <authorList>
            <person name="Varghese N."/>
            <person name="Submissions Spin"/>
        </authorList>
    </citation>
    <scope>NUCLEOTIDE SEQUENCE [LARGE SCALE GENOMIC DNA]</scope>
    <source>
        <strain evidence="3">DSM 43817</strain>
    </source>
</reference>
<evidence type="ECO:0000313" key="3">
    <source>
        <dbReference type="Proteomes" id="UP000198959"/>
    </source>
</evidence>
<dbReference type="Pfam" id="PF00754">
    <property type="entry name" value="F5_F8_type_C"/>
    <property type="match status" value="1"/>
</dbReference>
<dbReference type="EMBL" id="FMHW01000002">
    <property type="protein sequence ID" value="SCL34872.1"/>
    <property type="molecule type" value="Genomic_DNA"/>
</dbReference>
<dbReference type="InterPro" id="IPR000421">
    <property type="entry name" value="FA58C"/>
</dbReference>
<organism evidence="2 3">
    <name type="scientific">Micromonospora pallida</name>
    <dbReference type="NCBI Taxonomy" id="145854"/>
    <lineage>
        <taxon>Bacteria</taxon>
        <taxon>Bacillati</taxon>
        <taxon>Actinomycetota</taxon>
        <taxon>Actinomycetes</taxon>
        <taxon>Micromonosporales</taxon>
        <taxon>Micromonosporaceae</taxon>
        <taxon>Micromonospora</taxon>
    </lineage>
</organism>
<dbReference type="PROSITE" id="PS50022">
    <property type="entry name" value="FA58C_3"/>
    <property type="match status" value="1"/>
</dbReference>
<proteinExistence type="predicted"/>
<evidence type="ECO:0000259" key="1">
    <source>
        <dbReference type="PROSITE" id="PS50022"/>
    </source>
</evidence>
<protein>
    <submittedName>
        <fullName evidence="2">F5/8 type C domain-containing protein</fullName>
    </submittedName>
</protein>
<dbReference type="InterPro" id="IPR008979">
    <property type="entry name" value="Galactose-bd-like_sf"/>
</dbReference>
<dbReference type="AlphaFoldDB" id="A0A1C6SZT0"/>
<dbReference type="STRING" id="145854.GA0074692_3946"/>
<name>A0A1C6SZT0_9ACTN</name>
<sequence length="779" mass="84376">MGKIAVVPLDDRPFTSYTPVAVAEAGGHQALTPPKDLLGEYFTYGQADAVGSWWRTAAAAADGSVVAAPMLAYGGLVASRTCETSLADARRRLDVLDEVKRKNPDKPLYAFDVIMRLTIEPTSSYPGMYSGPIRRWAILMDQVENLGQEELRAEYEQVASEIPEEIKADFHCARARDHQINRDMIERVAKGTIDYLILGQDDATEHGPHRLEKAALAALVAERGVADRVKIYPGADTLGALLVAKHITERLGAAPTVDVEWSRTPGDQWVAPYQDVPYATLVDEYLRTLGARPSDSPDADILLMANTAGGGNLEPFADRIHDAVARGRLVAIGDDALAGKVDSELRSLLAPRIRFGELAGWSGWNIGLSISQSVVRAALLQASRAGRLPGFPGKSKGLPFQQARQAILLGAATAHVELTLQELAHTDLYRNQVLSQVQAYARDNGDDPQYITKVFEGANQLAVQKVRPLADQLFADEFAGTPIRAGNDGRQEVTAVVHRLKSWDMTLAWTRYQELEIFPTLALSTELTDRSTLLTVSVLPLRNTVRPESDVDKKVTAVLRNDVGVPVRAEVSAVVPDGWVAPAPTEVSLAPFEVREVPLTVGVRGLAAEQNATVTVEAAHGLLPIGSRQLTSTATLTFGAVWRNVALASEGATASASGSWRQYVPANVIDGNRVSTGSRWITEAADSHWLRVDFAGPEQIDTVKLYQYGGYELTAYRISGLVDGAWQVLAEVTGNTTQVTTHTVTPVRATAVRLDVLGSRDRQARLYEIEVTCQGTSCG</sequence>
<evidence type="ECO:0000313" key="2">
    <source>
        <dbReference type="EMBL" id="SCL34872.1"/>
    </source>
</evidence>
<dbReference type="Pfam" id="PF13552">
    <property type="entry name" value="DUF4127"/>
    <property type="match status" value="1"/>
</dbReference>
<accession>A0A1C6SZT0</accession>
<dbReference type="Proteomes" id="UP000198959">
    <property type="component" value="Unassembled WGS sequence"/>
</dbReference>